<organism evidence="5 6">
    <name type="scientific">Leishmania enriettii</name>
    <dbReference type="NCBI Taxonomy" id="5663"/>
    <lineage>
        <taxon>Eukaryota</taxon>
        <taxon>Discoba</taxon>
        <taxon>Euglenozoa</taxon>
        <taxon>Kinetoplastea</taxon>
        <taxon>Metakinetoplastina</taxon>
        <taxon>Trypanosomatida</taxon>
        <taxon>Trypanosomatidae</taxon>
        <taxon>Leishmaniinae</taxon>
        <taxon>Leishmania</taxon>
    </lineage>
</organism>
<reference evidence="5 6" key="1">
    <citation type="submission" date="2021-02" db="EMBL/GenBank/DDBJ databases">
        <title>Leishmania (Mundinia) enrietti genome sequencing and assembly.</title>
        <authorList>
            <person name="Almutairi H."/>
            <person name="Gatherer D."/>
        </authorList>
    </citation>
    <scope>NUCLEOTIDE SEQUENCE [LARGE SCALE GENOMIC DNA]</scope>
    <source>
        <strain evidence="5">CUR178</strain>
    </source>
</reference>
<accession>A0A836HJ70</accession>
<dbReference type="RefSeq" id="XP_067696143.1">
    <property type="nucleotide sequence ID" value="XM_067839830.1"/>
</dbReference>
<evidence type="ECO:0008006" key="7">
    <source>
        <dbReference type="Google" id="ProtNLM"/>
    </source>
</evidence>
<name>A0A836HJ70_LEIEN</name>
<dbReference type="Proteomes" id="UP000674179">
    <property type="component" value="Chromosome 2"/>
</dbReference>
<dbReference type="OrthoDB" id="253002at2759"/>
<keyword evidence="3" id="KW-0539">Nucleus</keyword>
<keyword evidence="6" id="KW-1185">Reference proteome</keyword>
<dbReference type="InterPro" id="IPR028160">
    <property type="entry name" value="Slx9-like"/>
</dbReference>
<feature type="region of interest" description="Disordered" evidence="4">
    <location>
        <begin position="1"/>
        <end position="51"/>
    </location>
</feature>
<evidence type="ECO:0000256" key="3">
    <source>
        <dbReference type="ARBA" id="ARBA00023242"/>
    </source>
</evidence>
<feature type="region of interest" description="Disordered" evidence="4">
    <location>
        <begin position="98"/>
        <end position="121"/>
    </location>
</feature>
<dbReference type="AlphaFoldDB" id="A0A836HJ70"/>
<dbReference type="KEGG" id="lenr:94175340"/>
<protein>
    <recommendedName>
        <fullName evidence="7">Ribosome biogenesis protein SLX9</fullName>
    </recommendedName>
</protein>
<evidence type="ECO:0000313" key="6">
    <source>
        <dbReference type="Proteomes" id="UP000674179"/>
    </source>
</evidence>
<comment type="subcellular location">
    <subcellularLocation>
        <location evidence="1">Nucleus</location>
        <location evidence="1">Nucleolus</location>
    </subcellularLocation>
</comment>
<comment type="similarity">
    <text evidence="2">Belongs to the SLX9 family.</text>
</comment>
<dbReference type="GO" id="GO:0005730">
    <property type="term" value="C:nucleolus"/>
    <property type="evidence" value="ECO:0007669"/>
    <property type="project" value="UniProtKB-SubCell"/>
</dbReference>
<evidence type="ECO:0000256" key="2">
    <source>
        <dbReference type="ARBA" id="ARBA00011022"/>
    </source>
</evidence>
<gene>
    <name evidence="5" type="ORF">CUR178_08199</name>
</gene>
<evidence type="ECO:0000256" key="4">
    <source>
        <dbReference type="SAM" id="MobiDB-lite"/>
    </source>
</evidence>
<dbReference type="Pfam" id="PF15341">
    <property type="entry name" value="SLX9"/>
    <property type="match status" value="1"/>
</dbReference>
<dbReference type="GO" id="GO:0030688">
    <property type="term" value="C:preribosome, small subunit precursor"/>
    <property type="evidence" value="ECO:0007669"/>
    <property type="project" value="InterPro"/>
</dbReference>
<dbReference type="GeneID" id="94175340"/>
<proteinExistence type="inferred from homology"/>
<dbReference type="GO" id="GO:0000462">
    <property type="term" value="P:maturation of SSU-rRNA from tricistronic rRNA transcript (SSU-rRNA, 5.8S rRNA, LSU-rRNA)"/>
    <property type="evidence" value="ECO:0007669"/>
    <property type="project" value="InterPro"/>
</dbReference>
<feature type="compositionally biased region" description="Low complexity" evidence="4">
    <location>
        <begin position="32"/>
        <end position="51"/>
    </location>
</feature>
<dbReference type="GO" id="GO:0030686">
    <property type="term" value="C:90S preribosome"/>
    <property type="evidence" value="ECO:0007669"/>
    <property type="project" value="InterPro"/>
</dbReference>
<evidence type="ECO:0000313" key="5">
    <source>
        <dbReference type="EMBL" id="KAG5487187.1"/>
    </source>
</evidence>
<feature type="compositionally biased region" description="Basic residues" evidence="4">
    <location>
        <begin position="1"/>
        <end position="21"/>
    </location>
</feature>
<sequence>MAAGKSSKRVKLRAKTARRQHTQQATGECAMPSNNLSSSSPSTDSSGEAAAALLAAPTTTEAERQVALHIRDALQQCRARTGRASTVRVSGASGVRATKGVDGARRQSVKSAKKDMPSSQRTAALRRVTVLERRRQTLPKMSAAEERMAAAQEELQLFDKVQAVPAYAADPFAAVMQHLSATMEVLQPLTPDVGRAERATDAGRRC</sequence>
<comment type="caution">
    <text evidence="5">The sequence shown here is derived from an EMBL/GenBank/DDBJ whole genome shotgun (WGS) entry which is preliminary data.</text>
</comment>
<evidence type="ECO:0000256" key="1">
    <source>
        <dbReference type="ARBA" id="ARBA00004604"/>
    </source>
</evidence>
<dbReference type="EMBL" id="JAFHKP010000002">
    <property type="protein sequence ID" value="KAG5487187.1"/>
    <property type="molecule type" value="Genomic_DNA"/>
</dbReference>